<feature type="domain" description="DUF2281" evidence="1">
    <location>
        <begin position="6"/>
        <end position="66"/>
    </location>
</feature>
<name>E1YI35_9BACT</name>
<evidence type="ECO:0000259" key="1">
    <source>
        <dbReference type="Pfam" id="PF10047"/>
    </source>
</evidence>
<dbReference type="Pfam" id="PF10047">
    <property type="entry name" value="DUF2281"/>
    <property type="match status" value="1"/>
</dbReference>
<dbReference type="EMBL" id="FR695874">
    <property type="protein sequence ID" value="CBX30304.1"/>
    <property type="molecule type" value="Genomic_DNA"/>
</dbReference>
<gene>
    <name evidence="2" type="ORF">N47_D31130</name>
</gene>
<accession>E1YI35</accession>
<protein>
    <recommendedName>
        <fullName evidence="1">DUF2281 domain-containing protein</fullName>
    </recommendedName>
</protein>
<proteinExistence type="predicted"/>
<sequence>MKFQDIEAKIDKLPAHVIPEVNDFIDYLLVKYGEKKVKKSKFKFDWESGLSNLKNEYTSVELQHKALEWR</sequence>
<evidence type="ECO:0000313" key="2">
    <source>
        <dbReference type="EMBL" id="CBX30304.1"/>
    </source>
</evidence>
<dbReference type="AlphaFoldDB" id="E1YI35"/>
<organism evidence="2">
    <name type="scientific">uncultured Desulfobacterium sp</name>
    <dbReference type="NCBI Taxonomy" id="201089"/>
    <lineage>
        <taxon>Bacteria</taxon>
        <taxon>Pseudomonadati</taxon>
        <taxon>Thermodesulfobacteriota</taxon>
        <taxon>Desulfobacteria</taxon>
        <taxon>Desulfobacterales</taxon>
        <taxon>Desulfobacteriaceae</taxon>
        <taxon>Desulfobacterium</taxon>
        <taxon>environmental samples</taxon>
    </lineage>
</organism>
<reference evidence="2" key="1">
    <citation type="journal article" date="2011" name="Environ. Microbiol.">
        <title>Genomic insights into the metabolic potential of the polycyclic aromatic hydrocarbon degrading sulfate-reducing Deltaproteobacterium N47.</title>
        <authorList>
            <person name="Bergmann F."/>
            <person name="Selesi D."/>
            <person name="Weinmaier T."/>
            <person name="Tischler P."/>
            <person name="Rattei T."/>
            <person name="Meckenstock R.U."/>
        </authorList>
    </citation>
    <scope>NUCLEOTIDE SEQUENCE</scope>
</reference>
<dbReference type="InterPro" id="IPR018739">
    <property type="entry name" value="DUF2281"/>
</dbReference>